<proteinExistence type="predicted"/>
<gene>
    <name evidence="5" type="ORF">X975_19852</name>
</gene>
<reference evidence="5 6" key="1">
    <citation type="submission" date="2013-11" db="EMBL/GenBank/DDBJ databases">
        <title>Genome sequencing of Stegodyphus mimosarum.</title>
        <authorList>
            <person name="Bechsgaard J."/>
        </authorList>
    </citation>
    <scope>NUCLEOTIDE SEQUENCE [LARGE SCALE GENOMIC DNA]</scope>
</reference>
<evidence type="ECO:0000256" key="3">
    <source>
        <dbReference type="SAM" id="MobiDB-lite"/>
    </source>
</evidence>
<keyword evidence="1" id="KW-0479">Metal-binding</keyword>
<dbReference type="InterPro" id="IPR002073">
    <property type="entry name" value="PDEase_catalytic_dom"/>
</dbReference>
<dbReference type="Pfam" id="PF00233">
    <property type="entry name" value="PDEase_I"/>
    <property type="match status" value="1"/>
</dbReference>
<keyword evidence="6" id="KW-1185">Reference proteome</keyword>
<dbReference type="OMA" id="YEYWVDI"/>
<evidence type="ECO:0000313" key="6">
    <source>
        <dbReference type="Proteomes" id="UP000054359"/>
    </source>
</evidence>
<dbReference type="GO" id="GO:0046872">
    <property type="term" value="F:metal ion binding"/>
    <property type="evidence" value="ECO:0007669"/>
    <property type="project" value="UniProtKB-KW"/>
</dbReference>
<evidence type="ECO:0000259" key="4">
    <source>
        <dbReference type="PROSITE" id="PS51845"/>
    </source>
</evidence>
<evidence type="ECO:0000256" key="2">
    <source>
        <dbReference type="ARBA" id="ARBA00022801"/>
    </source>
</evidence>
<dbReference type="EMBL" id="KK112876">
    <property type="protein sequence ID" value="KFM58741.1"/>
    <property type="molecule type" value="Genomic_DNA"/>
</dbReference>
<dbReference type="PROSITE" id="PS51845">
    <property type="entry name" value="PDEASE_I_2"/>
    <property type="match status" value="1"/>
</dbReference>
<dbReference type="SUPFAM" id="SSF109604">
    <property type="entry name" value="HD-domain/PDEase-like"/>
    <property type="match status" value="1"/>
</dbReference>
<sequence>MSETDRLLAMEMCIKLADINGPCKRHDIHVQWTYRIAEEFYEQGDEEANLGLQVSPFMDRKNPQLAKLQESFINHLVAPLCNAYGEAALLPGVWVEDSDSGEDDDNTDQTESSTVKFVDEEVVDSDSSVRSAAADGGRPIRNRKVCCLQTVHLRENYEYWVDILKKEQAENEKCEAERKEAEEEVEDDKQAPDDEMETIEEEGSLQRISPTKDAC</sequence>
<evidence type="ECO:0000313" key="5">
    <source>
        <dbReference type="EMBL" id="KFM58741.1"/>
    </source>
</evidence>
<dbReference type="OrthoDB" id="189220at2759"/>
<organism evidence="5 6">
    <name type="scientific">Stegodyphus mimosarum</name>
    <name type="common">African social velvet spider</name>
    <dbReference type="NCBI Taxonomy" id="407821"/>
    <lineage>
        <taxon>Eukaryota</taxon>
        <taxon>Metazoa</taxon>
        <taxon>Ecdysozoa</taxon>
        <taxon>Arthropoda</taxon>
        <taxon>Chelicerata</taxon>
        <taxon>Arachnida</taxon>
        <taxon>Araneae</taxon>
        <taxon>Araneomorphae</taxon>
        <taxon>Entelegynae</taxon>
        <taxon>Eresoidea</taxon>
        <taxon>Eresidae</taxon>
        <taxon>Stegodyphus</taxon>
    </lineage>
</organism>
<protein>
    <submittedName>
        <fullName evidence="5">cGMP-inhibited 3',5'-cyclic phosphodiesterase A</fullName>
    </submittedName>
</protein>
<dbReference type="STRING" id="407821.A0A087T0V2"/>
<keyword evidence="2" id="KW-0378">Hydrolase</keyword>
<feature type="compositionally biased region" description="Basic and acidic residues" evidence="3">
    <location>
        <begin position="171"/>
        <end position="181"/>
    </location>
</feature>
<dbReference type="GO" id="GO:0004114">
    <property type="term" value="F:3',5'-cyclic-nucleotide phosphodiesterase activity"/>
    <property type="evidence" value="ECO:0007669"/>
    <property type="project" value="InterPro"/>
</dbReference>
<feature type="non-terminal residue" evidence="5">
    <location>
        <position position="215"/>
    </location>
</feature>
<feature type="domain" description="PDEase" evidence="4">
    <location>
        <begin position="1"/>
        <end position="167"/>
    </location>
</feature>
<feature type="compositionally biased region" description="Acidic residues" evidence="3">
    <location>
        <begin position="182"/>
        <end position="203"/>
    </location>
</feature>
<name>A0A087T0V2_STEMI</name>
<dbReference type="PANTHER" id="PTHR11347">
    <property type="entry name" value="CYCLIC NUCLEOTIDE PHOSPHODIESTERASE"/>
    <property type="match status" value="1"/>
</dbReference>
<dbReference type="GO" id="GO:0007165">
    <property type="term" value="P:signal transduction"/>
    <property type="evidence" value="ECO:0007669"/>
    <property type="project" value="InterPro"/>
</dbReference>
<dbReference type="Proteomes" id="UP000054359">
    <property type="component" value="Unassembled WGS sequence"/>
</dbReference>
<accession>A0A087T0V2</accession>
<dbReference type="Gene3D" id="1.10.1300.10">
    <property type="entry name" value="3'5'-cyclic nucleotide phosphodiesterase, catalytic domain"/>
    <property type="match status" value="1"/>
</dbReference>
<dbReference type="InterPro" id="IPR036971">
    <property type="entry name" value="PDEase_catalytic_dom_sf"/>
</dbReference>
<feature type="region of interest" description="Disordered" evidence="3">
    <location>
        <begin position="171"/>
        <end position="215"/>
    </location>
</feature>
<evidence type="ECO:0000256" key="1">
    <source>
        <dbReference type="ARBA" id="ARBA00022723"/>
    </source>
</evidence>
<dbReference type="AlphaFoldDB" id="A0A087T0V2"/>